<sequence>MSIAQMCNALENLFRQRKPLVDEWVRGKHTDAEGVWPPVRYRDDYLLREMWRDCRNS</sequence>
<evidence type="ECO:0000313" key="2">
    <source>
        <dbReference type="Proteomes" id="UP001432062"/>
    </source>
</evidence>
<keyword evidence="2" id="KW-1185">Reference proteome</keyword>
<dbReference type="EMBL" id="CP109441">
    <property type="protein sequence ID" value="WUV44672.1"/>
    <property type="molecule type" value="Genomic_DNA"/>
</dbReference>
<dbReference type="Proteomes" id="UP001432062">
    <property type="component" value="Chromosome"/>
</dbReference>
<organism evidence="1 2">
    <name type="scientific">Nocardia vinacea</name>
    <dbReference type="NCBI Taxonomy" id="96468"/>
    <lineage>
        <taxon>Bacteria</taxon>
        <taxon>Bacillati</taxon>
        <taxon>Actinomycetota</taxon>
        <taxon>Actinomycetes</taxon>
        <taxon>Mycobacteriales</taxon>
        <taxon>Nocardiaceae</taxon>
        <taxon>Nocardia</taxon>
    </lineage>
</organism>
<name>A0ABZ1YN57_9NOCA</name>
<proteinExistence type="predicted"/>
<gene>
    <name evidence="1" type="ORF">OG563_36770</name>
</gene>
<reference evidence="1" key="1">
    <citation type="submission" date="2022-10" db="EMBL/GenBank/DDBJ databases">
        <title>The complete genomes of actinobacterial strains from the NBC collection.</title>
        <authorList>
            <person name="Joergensen T.S."/>
            <person name="Alvarez Arevalo M."/>
            <person name="Sterndorff E.B."/>
            <person name="Faurdal D."/>
            <person name="Vuksanovic O."/>
            <person name="Mourched A.-S."/>
            <person name="Charusanti P."/>
            <person name="Shaw S."/>
            <person name="Blin K."/>
            <person name="Weber T."/>
        </authorList>
    </citation>
    <scope>NUCLEOTIDE SEQUENCE</scope>
    <source>
        <strain evidence="1">NBC_01482</strain>
    </source>
</reference>
<protein>
    <submittedName>
        <fullName evidence="1">Uncharacterized protein</fullName>
    </submittedName>
</protein>
<accession>A0ABZ1YN57</accession>
<evidence type="ECO:0000313" key="1">
    <source>
        <dbReference type="EMBL" id="WUV44672.1"/>
    </source>
</evidence>
<dbReference type="RefSeq" id="WP_329407683.1">
    <property type="nucleotide sequence ID" value="NZ_CP109441.1"/>
</dbReference>